<evidence type="ECO:0000256" key="1">
    <source>
        <dbReference type="SAM" id="SignalP"/>
    </source>
</evidence>
<accession>R8BNU7</accession>
<organism evidence="2 3">
    <name type="scientific">Phaeoacremonium minimum (strain UCR-PA7)</name>
    <name type="common">Esca disease fungus</name>
    <name type="synonym">Togninia minima</name>
    <dbReference type="NCBI Taxonomy" id="1286976"/>
    <lineage>
        <taxon>Eukaryota</taxon>
        <taxon>Fungi</taxon>
        <taxon>Dikarya</taxon>
        <taxon>Ascomycota</taxon>
        <taxon>Pezizomycotina</taxon>
        <taxon>Sordariomycetes</taxon>
        <taxon>Sordariomycetidae</taxon>
        <taxon>Togniniales</taxon>
        <taxon>Togniniaceae</taxon>
        <taxon>Phaeoacremonium</taxon>
    </lineage>
</organism>
<dbReference type="GeneID" id="19323857"/>
<keyword evidence="3" id="KW-1185">Reference proteome</keyword>
<dbReference type="EMBL" id="KB933059">
    <property type="protein sequence ID" value="EOO00999.1"/>
    <property type="molecule type" value="Genomic_DNA"/>
</dbReference>
<keyword evidence="1" id="KW-0732">Signal</keyword>
<dbReference type="KEGG" id="tmn:UCRPA7_3502"/>
<gene>
    <name evidence="2" type="ORF">UCRPA7_3502</name>
</gene>
<dbReference type="HOGENOM" id="CLU_1300455_0_0_1"/>
<protein>
    <submittedName>
        <fullName evidence="2">Uncharacterized protein</fullName>
    </submittedName>
</protein>
<feature type="signal peptide" evidence="1">
    <location>
        <begin position="1"/>
        <end position="24"/>
    </location>
</feature>
<dbReference type="Proteomes" id="UP000014074">
    <property type="component" value="Unassembled WGS sequence"/>
</dbReference>
<dbReference type="RefSeq" id="XP_007914357.1">
    <property type="nucleotide sequence ID" value="XM_007916166.1"/>
</dbReference>
<evidence type="ECO:0000313" key="2">
    <source>
        <dbReference type="EMBL" id="EOO00999.1"/>
    </source>
</evidence>
<dbReference type="AlphaFoldDB" id="R8BNU7"/>
<proteinExistence type="predicted"/>
<feature type="chain" id="PRO_5004462915" evidence="1">
    <location>
        <begin position="25"/>
        <end position="212"/>
    </location>
</feature>
<reference evidence="3" key="1">
    <citation type="journal article" date="2013" name="Genome Announc.">
        <title>Draft genome sequence of the ascomycete Phaeoacremonium aleophilum strain UCR-PA7, a causal agent of the esca disease complex in grapevines.</title>
        <authorList>
            <person name="Blanco-Ulate B."/>
            <person name="Rolshausen P."/>
            <person name="Cantu D."/>
        </authorList>
    </citation>
    <scope>NUCLEOTIDE SEQUENCE [LARGE SCALE GENOMIC DNA]</scope>
    <source>
        <strain evidence="3">UCR-PA7</strain>
    </source>
</reference>
<sequence length="212" mass="22322">MFVLRKSKLLPLAGLISALPLVECYSLADGGEIIAGNVAASDGPYDIPRDTFRDLTSRPNATSSIDFSMGLTGPNSTTSRWTLDIGVTADMPVDEKVSQVTILSLTGPEGSVNALNDTWSLCAAVFGGVSANATAAAQNADLNGDCRPTLSDNCRNELTSAMLDEYALSGDCGIPTLPSTCKAYFPESFRAMGFGVFPRTLPSKIQLLTDIT</sequence>
<name>R8BNU7_PHAM7</name>
<evidence type="ECO:0000313" key="3">
    <source>
        <dbReference type="Proteomes" id="UP000014074"/>
    </source>
</evidence>